<dbReference type="FunFam" id="2.60.260.20:FF:000006">
    <property type="entry name" value="DnaJ subfamily B member 13"/>
    <property type="match status" value="1"/>
</dbReference>
<dbReference type="InterPro" id="IPR008971">
    <property type="entry name" value="HSP40/DnaJ_pept-bd"/>
</dbReference>
<evidence type="ECO:0000256" key="2">
    <source>
        <dbReference type="SAM" id="MobiDB-lite"/>
    </source>
</evidence>
<dbReference type="EMBL" id="JADCNM010000001">
    <property type="protein sequence ID" value="KAG0500058.1"/>
    <property type="molecule type" value="Genomic_DNA"/>
</dbReference>
<accession>A0A835SA31</accession>
<dbReference type="Pfam" id="PF00226">
    <property type="entry name" value="DnaJ"/>
    <property type="match status" value="1"/>
</dbReference>
<reference evidence="4 5" key="1">
    <citation type="journal article" date="2020" name="Nat. Food">
        <title>A phased Vanilla planifolia genome enables genetic improvement of flavour and production.</title>
        <authorList>
            <person name="Hasing T."/>
            <person name="Tang H."/>
            <person name="Brym M."/>
            <person name="Khazi F."/>
            <person name="Huang T."/>
            <person name="Chambers A.H."/>
        </authorList>
    </citation>
    <scope>NUCLEOTIDE SEQUENCE [LARGE SCALE GENOMIC DNA]</scope>
    <source>
        <tissue evidence="4">Leaf</tissue>
    </source>
</reference>
<keyword evidence="1" id="KW-0143">Chaperone</keyword>
<comment type="caution">
    <text evidence="4">The sequence shown here is derived from an EMBL/GenBank/DDBJ whole genome shotgun (WGS) entry which is preliminary data.</text>
</comment>
<dbReference type="GO" id="GO:0006457">
    <property type="term" value="P:protein folding"/>
    <property type="evidence" value="ECO:0007669"/>
    <property type="project" value="InterPro"/>
</dbReference>
<protein>
    <recommendedName>
        <fullName evidence="3">J domain-containing protein</fullName>
    </recommendedName>
</protein>
<dbReference type="Gene3D" id="1.10.287.110">
    <property type="entry name" value="DnaJ domain"/>
    <property type="match status" value="1"/>
</dbReference>
<evidence type="ECO:0000259" key="3">
    <source>
        <dbReference type="PROSITE" id="PS50076"/>
    </source>
</evidence>
<dbReference type="AlphaFoldDB" id="A0A835SA31"/>
<gene>
    <name evidence="4" type="ORF">HPP92_000130</name>
</gene>
<feature type="compositionally biased region" description="Gly residues" evidence="2">
    <location>
        <begin position="73"/>
        <end position="83"/>
    </location>
</feature>
<feature type="region of interest" description="Disordered" evidence="2">
    <location>
        <begin position="70"/>
        <end position="135"/>
    </location>
</feature>
<dbReference type="OrthoDB" id="550424at2759"/>
<dbReference type="SMART" id="SM00271">
    <property type="entry name" value="DnaJ"/>
    <property type="match status" value="1"/>
</dbReference>
<sequence>MGKPRDFYEVLNIPEDSSPQEIRRAYKTLVKKWHPDKHPPSSKPEAEARFKAISQAYELALHESEGRTMFGMFNGGAEGGGGTNRSRSTPPPSPGSASKLRSEEAVSRKREPKDVHYTATSPRPGFSSYSGTSRWKPPAVERKLECTLEELFRGCKKEISFTRDVVVNGVVVQKEETQTIKVKPGWKKGTTITFEGMGDEHPGCIPADVVFLIVEKEHALFKRVGNDLVLKVEVPLVNALTGWTFSFTLINGEKMVLSFQDEVIHPGYEKIIEGQGMPLANEKRIRGDLRIKFNVRFPAKLSKEQCIQIQEALKGGN</sequence>
<evidence type="ECO:0000256" key="1">
    <source>
        <dbReference type="ARBA" id="ARBA00023186"/>
    </source>
</evidence>
<feature type="domain" description="J" evidence="3">
    <location>
        <begin position="6"/>
        <end position="74"/>
    </location>
</feature>
<dbReference type="GO" id="GO:0005829">
    <property type="term" value="C:cytosol"/>
    <property type="evidence" value="ECO:0007669"/>
    <property type="project" value="TreeGrafter"/>
</dbReference>
<dbReference type="Pfam" id="PF01556">
    <property type="entry name" value="DnaJ_C"/>
    <property type="match status" value="1"/>
</dbReference>
<dbReference type="Proteomes" id="UP000639772">
    <property type="component" value="Chromosome 1"/>
</dbReference>
<dbReference type="PANTHER" id="PTHR24078:SF522">
    <property type="entry name" value="DNAJ CHAPERONE C-TERMINAL DOMAIN-CONTAINING PROTEIN"/>
    <property type="match status" value="1"/>
</dbReference>
<dbReference type="Gene3D" id="2.60.260.20">
    <property type="entry name" value="Urease metallochaperone UreE, N-terminal domain"/>
    <property type="match status" value="2"/>
</dbReference>
<dbReference type="CDD" id="cd10747">
    <property type="entry name" value="DnaJ_C"/>
    <property type="match status" value="1"/>
</dbReference>
<proteinExistence type="predicted"/>
<evidence type="ECO:0000313" key="5">
    <source>
        <dbReference type="Proteomes" id="UP000639772"/>
    </source>
</evidence>
<organism evidence="4 5">
    <name type="scientific">Vanilla planifolia</name>
    <name type="common">Vanilla</name>
    <dbReference type="NCBI Taxonomy" id="51239"/>
    <lineage>
        <taxon>Eukaryota</taxon>
        <taxon>Viridiplantae</taxon>
        <taxon>Streptophyta</taxon>
        <taxon>Embryophyta</taxon>
        <taxon>Tracheophyta</taxon>
        <taxon>Spermatophyta</taxon>
        <taxon>Magnoliopsida</taxon>
        <taxon>Liliopsida</taxon>
        <taxon>Asparagales</taxon>
        <taxon>Orchidaceae</taxon>
        <taxon>Vanilloideae</taxon>
        <taxon>Vanilleae</taxon>
        <taxon>Vanilla</taxon>
    </lineage>
</organism>
<dbReference type="GO" id="GO:0051082">
    <property type="term" value="F:unfolded protein binding"/>
    <property type="evidence" value="ECO:0007669"/>
    <property type="project" value="InterPro"/>
</dbReference>
<dbReference type="PANTHER" id="PTHR24078">
    <property type="entry name" value="DNAJ HOMOLOG SUBFAMILY C MEMBER"/>
    <property type="match status" value="1"/>
</dbReference>
<dbReference type="InterPro" id="IPR001623">
    <property type="entry name" value="DnaJ_domain"/>
</dbReference>
<name>A0A835SA31_VANPL</name>
<dbReference type="InterPro" id="IPR002939">
    <property type="entry name" value="DnaJ_C"/>
</dbReference>
<dbReference type="CDD" id="cd06257">
    <property type="entry name" value="DnaJ"/>
    <property type="match status" value="1"/>
</dbReference>
<dbReference type="SUPFAM" id="SSF49493">
    <property type="entry name" value="HSP40/DnaJ peptide-binding domain"/>
    <property type="match status" value="2"/>
</dbReference>
<feature type="compositionally biased region" description="Basic and acidic residues" evidence="2">
    <location>
        <begin position="100"/>
        <end position="116"/>
    </location>
</feature>
<dbReference type="PRINTS" id="PR00625">
    <property type="entry name" value="JDOMAIN"/>
</dbReference>
<dbReference type="GO" id="GO:0051087">
    <property type="term" value="F:protein-folding chaperone binding"/>
    <property type="evidence" value="ECO:0007669"/>
    <property type="project" value="TreeGrafter"/>
</dbReference>
<dbReference type="InterPro" id="IPR036869">
    <property type="entry name" value="J_dom_sf"/>
</dbReference>
<dbReference type="GO" id="GO:0005783">
    <property type="term" value="C:endoplasmic reticulum"/>
    <property type="evidence" value="ECO:0007669"/>
    <property type="project" value="UniProtKB-ARBA"/>
</dbReference>
<dbReference type="PROSITE" id="PS50076">
    <property type="entry name" value="DNAJ_2"/>
    <property type="match status" value="1"/>
</dbReference>
<dbReference type="InterPro" id="IPR051339">
    <property type="entry name" value="DnaJ_subfamily_B"/>
</dbReference>
<dbReference type="SUPFAM" id="SSF46565">
    <property type="entry name" value="Chaperone J-domain"/>
    <property type="match status" value="1"/>
</dbReference>
<evidence type="ECO:0000313" key="4">
    <source>
        <dbReference type="EMBL" id="KAG0500058.1"/>
    </source>
</evidence>
<dbReference type="FunFam" id="2.60.260.20:FF:000015">
    <property type="entry name" value="Heat shock protein 40"/>
    <property type="match status" value="1"/>
</dbReference>